<evidence type="ECO:0000313" key="6">
    <source>
        <dbReference type="EMBL" id="GCB62311.1"/>
    </source>
</evidence>
<dbReference type="GO" id="GO:0007166">
    <property type="term" value="P:cell surface receptor signaling pathway"/>
    <property type="evidence" value="ECO:0007669"/>
    <property type="project" value="TreeGrafter"/>
</dbReference>
<name>A0A401NN42_SCYTO</name>
<evidence type="ECO:0000259" key="5">
    <source>
        <dbReference type="SMART" id="SM00004"/>
    </source>
</evidence>
<dbReference type="STRING" id="75743.A0A401NN42"/>
<dbReference type="GO" id="GO:0006508">
    <property type="term" value="P:proteolysis"/>
    <property type="evidence" value="ECO:0007669"/>
    <property type="project" value="TreeGrafter"/>
</dbReference>
<keyword evidence="7" id="KW-1185">Reference proteome</keyword>
<evidence type="ECO:0000256" key="4">
    <source>
        <dbReference type="SAM" id="MobiDB-lite"/>
    </source>
</evidence>
<comment type="caution">
    <text evidence="6">The sequence shown here is derived from an EMBL/GenBank/DDBJ whole genome shotgun (WGS) entry which is preliminary data.</text>
</comment>
<dbReference type="PANTHER" id="PTHR46130">
    <property type="entry name" value="LAMGL DOMAIN-CONTAINING PROTEIN"/>
    <property type="match status" value="1"/>
</dbReference>
<dbReference type="InterPro" id="IPR000800">
    <property type="entry name" value="Notch_dom"/>
</dbReference>
<keyword evidence="3" id="KW-0325">Glycoprotein</keyword>
<dbReference type="SUPFAM" id="SSF57535">
    <property type="entry name" value="Complement control module/SCR domain"/>
    <property type="match status" value="1"/>
</dbReference>
<gene>
    <name evidence="6" type="ORF">scyTo_0000023</name>
</gene>
<evidence type="ECO:0000313" key="7">
    <source>
        <dbReference type="Proteomes" id="UP000288216"/>
    </source>
</evidence>
<evidence type="ECO:0000256" key="3">
    <source>
        <dbReference type="ARBA" id="ARBA00023180"/>
    </source>
</evidence>
<organism evidence="6 7">
    <name type="scientific">Scyliorhinus torazame</name>
    <name type="common">Cloudy catshark</name>
    <name type="synonym">Catulus torazame</name>
    <dbReference type="NCBI Taxonomy" id="75743"/>
    <lineage>
        <taxon>Eukaryota</taxon>
        <taxon>Metazoa</taxon>
        <taxon>Chordata</taxon>
        <taxon>Craniata</taxon>
        <taxon>Vertebrata</taxon>
        <taxon>Chondrichthyes</taxon>
        <taxon>Elasmobranchii</taxon>
        <taxon>Galeomorphii</taxon>
        <taxon>Galeoidea</taxon>
        <taxon>Carcharhiniformes</taxon>
        <taxon>Scyliorhinidae</taxon>
        <taxon>Scyliorhinus</taxon>
    </lineage>
</organism>
<feature type="region of interest" description="Disordered" evidence="4">
    <location>
        <begin position="250"/>
        <end position="374"/>
    </location>
</feature>
<dbReference type="Gene3D" id="2.10.70.10">
    <property type="entry name" value="Complement Module, domain 1"/>
    <property type="match status" value="1"/>
</dbReference>
<dbReference type="OrthoDB" id="536211at2759"/>
<dbReference type="AlphaFoldDB" id="A0A401NN42"/>
<evidence type="ECO:0000256" key="2">
    <source>
        <dbReference type="ARBA" id="ARBA00023157"/>
    </source>
</evidence>
<feature type="domain" description="LNR" evidence="5">
    <location>
        <begin position="134"/>
        <end position="171"/>
    </location>
</feature>
<dbReference type="Proteomes" id="UP000288216">
    <property type="component" value="Unassembled WGS sequence"/>
</dbReference>
<reference evidence="6 7" key="1">
    <citation type="journal article" date="2018" name="Nat. Ecol. Evol.">
        <title>Shark genomes provide insights into elasmobranch evolution and the origin of vertebrates.</title>
        <authorList>
            <person name="Hara Y"/>
            <person name="Yamaguchi K"/>
            <person name="Onimaru K"/>
            <person name="Kadota M"/>
            <person name="Koyanagi M"/>
            <person name="Keeley SD"/>
            <person name="Tatsumi K"/>
            <person name="Tanaka K"/>
            <person name="Motone F"/>
            <person name="Kageyama Y"/>
            <person name="Nozu R"/>
            <person name="Adachi N"/>
            <person name="Nishimura O"/>
            <person name="Nakagawa R"/>
            <person name="Tanegashima C"/>
            <person name="Kiyatake I"/>
            <person name="Matsumoto R"/>
            <person name="Murakumo K"/>
            <person name="Nishida K"/>
            <person name="Terakita A"/>
            <person name="Kuratani S"/>
            <person name="Sato K"/>
            <person name="Hyodo S Kuraku.S."/>
        </authorList>
    </citation>
    <scope>NUCLEOTIDE SEQUENCE [LARGE SCALE GENOMIC DNA]</scope>
</reference>
<keyword evidence="1" id="KW-0677">Repeat</keyword>
<sequence length="414" mass="48784">MCEAVPAKFHGFYQCTNGFQFNSACWVNCSDANNQTESINNLIRCRKDGTWNGSLQICSSMKGDCQLPHRLNSQIRLSCKDGYSIGAECTPSCLSHQNDPVILPSNMTSDDVKYWMSPPKAKNIVCTAGLNWYPHPEMIHCIKSCEPFVGDNYCDGNNNRAYCSYDGGDCCPSTVITKKVIPFPMSCELHGDCACRDPAAQEHGKETDQEETRYERRQEESRYNRDQEECRYDRDQGECKYNRDQEECRYDTDQEESRYNTNQEESRYDTDQEESRYDTDQEESRYDTNQEESRYDTDQEESRYDTDQGECRYNRDKEECRYNTDQEESRYDTDQEESRYDTDQEESRYDTDQEECRYDTDQEENRFDRNQEESSLRLGKLIRQNSPFLRLRFYAKAFICPSEFSYLSLLQSKF</sequence>
<dbReference type="GO" id="GO:0005615">
    <property type="term" value="C:extracellular space"/>
    <property type="evidence" value="ECO:0007669"/>
    <property type="project" value="TreeGrafter"/>
</dbReference>
<proteinExistence type="predicted"/>
<keyword evidence="2" id="KW-1015">Disulfide bond</keyword>
<evidence type="ECO:0000256" key="1">
    <source>
        <dbReference type="ARBA" id="ARBA00022737"/>
    </source>
</evidence>
<accession>A0A401NN42</accession>
<feature type="region of interest" description="Disordered" evidence="4">
    <location>
        <begin position="201"/>
        <end position="229"/>
    </location>
</feature>
<dbReference type="EMBL" id="BFAA01000003">
    <property type="protein sequence ID" value="GCB62311.1"/>
    <property type="molecule type" value="Genomic_DNA"/>
</dbReference>
<dbReference type="FunFam" id="2.10.70.10:FF:000061">
    <property type="entry name" value="Pappalysin 1"/>
    <property type="match status" value="1"/>
</dbReference>
<dbReference type="InterPro" id="IPR043543">
    <property type="entry name" value="PAPPA/PAPPA2"/>
</dbReference>
<dbReference type="SMART" id="SM00004">
    <property type="entry name" value="NL"/>
    <property type="match status" value="1"/>
</dbReference>
<dbReference type="InterPro" id="IPR035976">
    <property type="entry name" value="Sushi/SCR/CCP_sf"/>
</dbReference>
<protein>
    <recommendedName>
        <fullName evidence="5">LNR domain-containing protein</fullName>
    </recommendedName>
</protein>
<dbReference type="GO" id="GO:0004222">
    <property type="term" value="F:metalloendopeptidase activity"/>
    <property type="evidence" value="ECO:0007669"/>
    <property type="project" value="TreeGrafter"/>
</dbReference>
<dbReference type="PANTHER" id="PTHR46130:SF2">
    <property type="entry name" value="PAPPALYSIN-1"/>
    <property type="match status" value="1"/>
</dbReference>